<accession>A0A0F9LUW8</accession>
<evidence type="ECO:0000313" key="1">
    <source>
        <dbReference type="EMBL" id="KKM60867.1"/>
    </source>
</evidence>
<feature type="non-terminal residue" evidence="1">
    <location>
        <position position="64"/>
    </location>
</feature>
<reference evidence="1" key="1">
    <citation type="journal article" date="2015" name="Nature">
        <title>Complex archaea that bridge the gap between prokaryotes and eukaryotes.</title>
        <authorList>
            <person name="Spang A."/>
            <person name="Saw J.H."/>
            <person name="Jorgensen S.L."/>
            <person name="Zaremba-Niedzwiedzka K."/>
            <person name="Martijn J."/>
            <person name="Lind A.E."/>
            <person name="van Eijk R."/>
            <person name="Schleper C."/>
            <person name="Guy L."/>
            <person name="Ettema T.J."/>
        </authorList>
    </citation>
    <scope>NUCLEOTIDE SEQUENCE</scope>
</reference>
<gene>
    <name evidence="1" type="ORF">LCGC14_1537560</name>
</gene>
<dbReference type="EMBL" id="LAZR01011594">
    <property type="protein sequence ID" value="KKM60867.1"/>
    <property type="molecule type" value="Genomic_DNA"/>
</dbReference>
<dbReference type="AlphaFoldDB" id="A0A0F9LUW8"/>
<sequence>MTGPGQIDLIGQIRRMMNQSAAETFDPATDSLEAISAAMGIGPGVGQFMFGIVDATQVASTITV</sequence>
<proteinExistence type="predicted"/>
<name>A0A0F9LUW8_9ZZZZ</name>
<protein>
    <submittedName>
        <fullName evidence="1">Uncharacterized protein</fullName>
    </submittedName>
</protein>
<comment type="caution">
    <text evidence="1">The sequence shown here is derived from an EMBL/GenBank/DDBJ whole genome shotgun (WGS) entry which is preliminary data.</text>
</comment>
<organism evidence="1">
    <name type="scientific">marine sediment metagenome</name>
    <dbReference type="NCBI Taxonomy" id="412755"/>
    <lineage>
        <taxon>unclassified sequences</taxon>
        <taxon>metagenomes</taxon>
        <taxon>ecological metagenomes</taxon>
    </lineage>
</organism>